<comment type="caution">
    <text evidence="1">The sequence shown here is derived from an EMBL/GenBank/DDBJ whole genome shotgun (WGS) entry which is preliminary data.</text>
</comment>
<dbReference type="RefSeq" id="WP_269921241.1">
    <property type="nucleotide sequence ID" value="NZ_JAMKBI010000003.1"/>
</dbReference>
<dbReference type="AlphaFoldDB" id="A0A9X3L7E0"/>
<accession>A0A9X3L7E0</accession>
<gene>
    <name evidence="1" type="ORF">M9R61_04970</name>
</gene>
<organism evidence="1 2">
    <name type="scientific">Psychrobacillus psychrodurans</name>
    <dbReference type="NCBI Taxonomy" id="126157"/>
    <lineage>
        <taxon>Bacteria</taxon>
        <taxon>Bacillati</taxon>
        <taxon>Bacillota</taxon>
        <taxon>Bacilli</taxon>
        <taxon>Bacillales</taxon>
        <taxon>Bacillaceae</taxon>
        <taxon>Psychrobacillus</taxon>
    </lineage>
</organism>
<proteinExistence type="predicted"/>
<dbReference type="EMBL" id="JAMKBI010000003">
    <property type="protein sequence ID" value="MCZ8532699.1"/>
    <property type="molecule type" value="Genomic_DNA"/>
</dbReference>
<name>A0A9X3L7E0_9BACI</name>
<reference evidence="1" key="1">
    <citation type="submission" date="2022-05" db="EMBL/GenBank/DDBJ databases">
        <authorList>
            <person name="Colautti A."/>
            <person name="Iacumin L."/>
        </authorList>
    </citation>
    <scope>NUCLEOTIDE SEQUENCE</scope>
    <source>
        <strain evidence="1">DSM 30747</strain>
    </source>
</reference>
<protein>
    <submittedName>
        <fullName evidence="1">Uncharacterized protein</fullName>
    </submittedName>
</protein>
<keyword evidence="2" id="KW-1185">Reference proteome</keyword>
<evidence type="ECO:0000313" key="2">
    <source>
        <dbReference type="Proteomes" id="UP001152172"/>
    </source>
</evidence>
<evidence type="ECO:0000313" key="1">
    <source>
        <dbReference type="EMBL" id="MCZ8532699.1"/>
    </source>
</evidence>
<sequence>MYAVHFMEKNIIVLTQVLRDIPAVEDELKIKGRKGKVISVQETEENGIHVQVEFEQIVDKNKAAIKELGKKKRK</sequence>
<dbReference type="Proteomes" id="UP001152172">
    <property type="component" value="Unassembled WGS sequence"/>
</dbReference>